<dbReference type="PANTHER" id="PTHR45700">
    <property type="entry name" value="UBIQUITIN-PROTEIN LIGASE E3C"/>
    <property type="match status" value="1"/>
</dbReference>
<name>A0A6A6S6I7_9PLEO</name>
<dbReference type="InterPro" id="IPR035983">
    <property type="entry name" value="Hect_E3_ubiquitin_ligase"/>
</dbReference>
<evidence type="ECO:0000259" key="7">
    <source>
        <dbReference type="PROSITE" id="PS50237"/>
    </source>
</evidence>
<feature type="region of interest" description="Disordered" evidence="6">
    <location>
        <begin position="235"/>
        <end position="255"/>
    </location>
</feature>
<reference evidence="8" key="1">
    <citation type="journal article" date="2020" name="Stud. Mycol.">
        <title>101 Dothideomycetes genomes: a test case for predicting lifestyles and emergence of pathogens.</title>
        <authorList>
            <person name="Haridas S."/>
            <person name="Albert R."/>
            <person name="Binder M."/>
            <person name="Bloem J."/>
            <person name="Labutti K."/>
            <person name="Salamov A."/>
            <person name="Andreopoulos B."/>
            <person name="Baker S."/>
            <person name="Barry K."/>
            <person name="Bills G."/>
            <person name="Bluhm B."/>
            <person name="Cannon C."/>
            <person name="Castanera R."/>
            <person name="Culley D."/>
            <person name="Daum C."/>
            <person name="Ezra D."/>
            <person name="Gonzalez J."/>
            <person name="Henrissat B."/>
            <person name="Kuo A."/>
            <person name="Liang C."/>
            <person name="Lipzen A."/>
            <person name="Lutzoni F."/>
            <person name="Magnuson J."/>
            <person name="Mondo S."/>
            <person name="Nolan M."/>
            <person name="Ohm R."/>
            <person name="Pangilinan J."/>
            <person name="Park H.-J."/>
            <person name="Ramirez L."/>
            <person name="Alfaro M."/>
            <person name="Sun H."/>
            <person name="Tritt A."/>
            <person name="Yoshinaga Y."/>
            <person name="Zwiers L.-H."/>
            <person name="Turgeon B."/>
            <person name="Goodwin S."/>
            <person name="Spatafora J."/>
            <person name="Crous P."/>
            <person name="Grigoriev I."/>
        </authorList>
    </citation>
    <scope>NUCLEOTIDE SEQUENCE</scope>
    <source>
        <strain evidence="8">CBS 473.64</strain>
    </source>
</reference>
<dbReference type="SUPFAM" id="SSF56204">
    <property type="entry name" value="Hect, E3 ligase catalytic domain"/>
    <property type="match status" value="1"/>
</dbReference>
<comment type="catalytic activity">
    <reaction evidence="1">
        <text>S-ubiquitinyl-[E2 ubiquitin-conjugating enzyme]-L-cysteine + [acceptor protein]-L-lysine = [E2 ubiquitin-conjugating enzyme]-L-cysteine + N(6)-ubiquitinyl-[acceptor protein]-L-lysine.</text>
        <dbReference type="EC" id="2.3.2.26"/>
    </reaction>
</comment>
<feature type="compositionally biased region" description="Polar residues" evidence="6">
    <location>
        <begin position="174"/>
        <end position="187"/>
    </location>
</feature>
<dbReference type="GO" id="GO:0000209">
    <property type="term" value="P:protein polyubiquitination"/>
    <property type="evidence" value="ECO:0007669"/>
    <property type="project" value="InterPro"/>
</dbReference>
<evidence type="ECO:0000256" key="5">
    <source>
        <dbReference type="PROSITE-ProRule" id="PRU00104"/>
    </source>
</evidence>
<evidence type="ECO:0000313" key="8">
    <source>
        <dbReference type="EMBL" id="KAF2642802.1"/>
    </source>
</evidence>
<protein>
    <recommendedName>
        <fullName evidence="2">HECT-type E3 ubiquitin transferase</fullName>
        <ecNumber evidence="2">2.3.2.26</ecNumber>
    </recommendedName>
</protein>
<proteinExistence type="predicted"/>
<accession>A0A6A6S6I7</accession>
<dbReference type="EMBL" id="MU006781">
    <property type="protein sequence ID" value="KAF2642802.1"/>
    <property type="molecule type" value="Genomic_DNA"/>
</dbReference>
<evidence type="ECO:0000256" key="6">
    <source>
        <dbReference type="SAM" id="MobiDB-lite"/>
    </source>
</evidence>
<dbReference type="GO" id="GO:0061630">
    <property type="term" value="F:ubiquitin protein ligase activity"/>
    <property type="evidence" value="ECO:0007669"/>
    <property type="project" value="UniProtKB-EC"/>
</dbReference>
<dbReference type="InterPro" id="IPR044611">
    <property type="entry name" value="E3A/B/C-like"/>
</dbReference>
<dbReference type="Gene3D" id="3.30.2160.10">
    <property type="entry name" value="Hect, E3 ligase catalytic domain"/>
    <property type="match status" value="1"/>
</dbReference>
<sequence>MPRREGQWDNVTDVKDARRLLDCERTSRELRFQYLVRCYLCQILHGCVSAYCTTPTCLSCSRRLVSRPFRPPTQLTARALAYYLASQPDPSHGLCPHKLRLDPTDLELELGGTSRATAGEIGSVAQRHQAKKDPKSLGQNIYDTVTVIYSYSKHIPRPYSMFASLRSTAPIAQTSAGETTDHANGQPSHPMKKHPSQSYCTPEPLSNGQHVHKFRHMPRKSLESSSLDGALEGTHLGMSDMRTKPPKTRLPPTPRHGFSSLNILESAQSARVHGTEEKSRRALPVVPYLTCDILDTLKQDVCQGRNKLSSDLDYFVEFDSTNRDFQLATPFVNRSLFYTLSKPATLLESFRDLSNPDYKESPLPHLDASRLTVAFGDWKQRNGALIFDSLWTAVEALFRPPPELDTQKSPRLKPSRKDAVRRTPETYKSPSDISTPYLSDEEAAHLVMICVHALTSLVSTSWPNSWPQVRNFRGWGVVLPSAPPGPDHANSFARFISIIDELEFEPAIRLADRLLRGIGTRMCFEHILASLKGRDVGAETSHSRQVSPLLSLLIEHLAVVERAAIAKKTKHKVNQNPAEDPGWTVTATFLEWLRTIIIKKFDGKAEVNKWDSVGAAIIVLDSLHANLPRLNLRKDMFSIPYLNEHVDTVAMPNAFLNWEERPNSVHLFQFPFLFKDAYLVAYFRAINFNRMFEQFEHAGRTKHLQRRFDILLDRSHWQMLNDRLRVTREDFLRVEVTREDLLKDTLDYLWGQERRMLLKPLKVIIGKEEGELGFDQGGVTSEFFRLVLGEAFKPDNGLFTIDSQTRMTWFHPVPLEPIWKYEMIGVLFSLAIYNGITLPVTFPLVFYTSLLGAHRPDYPYYREQDESAIDSIRDGWPMLAKSFDELLRFEGNVEDVFARDYVFSADAYGATLDYDMRTKKEAGEDVQPVTNENREQFVVDYIAWLTVTSVRSQFLAFRKGFLTCLEPKSLDFFTPRSLRSLIEGSPTISVTQLRKHTHYDDGYTPTTPTIVDFWTVVESYSQDKLKKLLEFVIASERVPVTGYESMGFSIYRAGNDTDRLPTSSTCFGRLYLPEYKGREKMREKLGIALQYSKGFGVV</sequence>
<evidence type="ECO:0000256" key="2">
    <source>
        <dbReference type="ARBA" id="ARBA00012485"/>
    </source>
</evidence>
<dbReference type="AlphaFoldDB" id="A0A6A6S6I7"/>
<dbReference type="InterPro" id="IPR042556">
    <property type="entry name" value="AZUL_sf"/>
</dbReference>
<feature type="region of interest" description="Disordered" evidence="6">
    <location>
        <begin position="402"/>
        <end position="434"/>
    </location>
</feature>
<keyword evidence="3" id="KW-0808">Transferase</keyword>
<feature type="domain" description="HECT" evidence="7">
    <location>
        <begin position="754"/>
        <end position="1098"/>
    </location>
</feature>
<organism evidence="8 9">
    <name type="scientific">Massarina eburnea CBS 473.64</name>
    <dbReference type="NCBI Taxonomy" id="1395130"/>
    <lineage>
        <taxon>Eukaryota</taxon>
        <taxon>Fungi</taxon>
        <taxon>Dikarya</taxon>
        <taxon>Ascomycota</taxon>
        <taxon>Pezizomycotina</taxon>
        <taxon>Dothideomycetes</taxon>
        <taxon>Pleosporomycetidae</taxon>
        <taxon>Pleosporales</taxon>
        <taxon>Massarineae</taxon>
        <taxon>Massarinaceae</taxon>
        <taxon>Massarina</taxon>
    </lineage>
</organism>
<dbReference type="PANTHER" id="PTHR45700:SF8">
    <property type="entry name" value="HECT-TYPE E3 UBIQUITIN TRANSFERASE"/>
    <property type="match status" value="1"/>
</dbReference>
<keyword evidence="9" id="KW-1185">Reference proteome</keyword>
<dbReference type="Gene3D" id="3.30.2410.10">
    <property type="entry name" value="Hect, E3 ligase catalytic domain"/>
    <property type="match status" value="1"/>
</dbReference>
<dbReference type="Gene3D" id="3.90.1750.10">
    <property type="entry name" value="Hect, E3 ligase catalytic domains"/>
    <property type="match status" value="1"/>
</dbReference>
<evidence type="ECO:0000256" key="4">
    <source>
        <dbReference type="ARBA" id="ARBA00022786"/>
    </source>
</evidence>
<feature type="active site" description="Glycyl thioester intermediate" evidence="5">
    <location>
        <position position="1066"/>
    </location>
</feature>
<evidence type="ECO:0000256" key="1">
    <source>
        <dbReference type="ARBA" id="ARBA00000885"/>
    </source>
</evidence>
<dbReference type="Pfam" id="PF16558">
    <property type="entry name" value="AZUL"/>
    <property type="match status" value="1"/>
</dbReference>
<gene>
    <name evidence="8" type="ORF">P280DRAFT_468109</name>
</gene>
<dbReference type="Proteomes" id="UP000799753">
    <property type="component" value="Unassembled WGS sequence"/>
</dbReference>
<evidence type="ECO:0000313" key="9">
    <source>
        <dbReference type="Proteomes" id="UP000799753"/>
    </source>
</evidence>
<feature type="compositionally biased region" description="Basic and acidic residues" evidence="6">
    <location>
        <begin position="415"/>
        <end position="425"/>
    </location>
</feature>
<dbReference type="InterPro" id="IPR032353">
    <property type="entry name" value="AZUL"/>
</dbReference>
<dbReference type="Pfam" id="PF00632">
    <property type="entry name" value="HECT"/>
    <property type="match status" value="1"/>
</dbReference>
<feature type="region of interest" description="Disordered" evidence="6">
    <location>
        <begin position="174"/>
        <end position="202"/>
    </location>
</feature>
<dbReference type="FunFam" id="3.30.2410.10:FF:000003">
    <property type="entry name" value="probable E3 ubiquitin-protein ligase HERC4 isoform X1"/>
    <property type="match status" value="1"/>
</dbReference>
<dbReference type="Gene3D" id="6.10.130.10">
    <property type="entry name" value="Ubiquitin-protein ligase E3A, N-terminal zinc-binding domain (AZUL)"/>
    <property type="match status" value="1"/>
</dbReference>
<keyword evidence="4 5" id="KW-0833">Ubl conjugation pathway</keyword>
<dbReference type="OrthoDB" id="5981550at2759"/>
<dbReference type="SMART" id="SM00119">
    <property type="entry name" value="HECTc"/>
    <property type="match status" value="1"/>
</dbReference>
<dbReference type="InterPro" id="IPR000569">
    <property type="entry name" value="HECT_dom"/>
</dbReference>
<dbReference type="PROSITE" id="PS50237">
    <property type="entry name" value="HECT"/>
    <property type="match status" value="1"/>
</dbReference>
<evidence type="ECO:0000256" key="3">
    <source>
        <dbReference type="ARBA" id="ARBA00022679"/>
    </source>
</evidence>
<dbReference type="EC" id="2.3.2.26" evidence="2"/>